<dbReference type="EMBL" id="JABFAF010000004">
    <property type="protein sequence ID" value="MBA0853602.1"/>
    <property type="molecule type" value="Genomic_DNA"/>
</dbReference>
<dbReference type="AlphaFoldDB" id="A0A7J9L488"/>
<dbReference type="PANTHER" id="PTHR35301">
    <property type="entry name" value="CLAVATA3/ESR (CLE)-RELATED PROTEIN 41-RELATED"/>
    <property type="match status" value="1"/>
</dbReference>
<dbReference type="GO" id="GO:0033612">
    <property type="term" value="F:receptor serine/threonine kinase binding"/>
    <property type="evidence" value="ECO:0007669"/>
    <property type="project" value="InterPro"/>
</dbReference>
<dbReference type="GO" id="GO:0048046">
    <property type="term" value="C:apoplast"/>
    <property type="evidence" value="ECO:0007669"/>
    <property type="project" value="TreeGrafter"/>
</dbReference>
<feature type="compositionally biased region" description="Basic and acidic residues" evidence="1">
    <location>
        <begin position="107"/>
        <end position="117"/>
    </location>
</feature>
<keyword evidence="4" id="KW-1185">Reference proteome</keyword>
<keyword evidence="2" id="KW-0812">Transmembrane</keyword>
<evidence type="ECO:0000313" key="4">
    <source>
        <dbReference type="Proteomes" id="UP000593576"/>
    </source>
</evidence>
<dbReference type="Proteomes" id="UP000593576">
    <property type="component" value="Unassembled WGS sequence"/>
</dbReference>
<evidence type="ECO:0000313" key="3">
    <source>
        <dbReference type="EMBL" id="MBA0853602.1"/>
    </source>
</evidence>
<evidence type="ECO:0000256" key="1">
    <source>
        <dbReference type="SAM" id="MobiDB-lite"/>
    </source>
</evidence>
<organism evidence="3 4">
    <name type="scientific">Gossypium schwendimanii</name>
    <name type="common">Cotton</name>
    <dbReference type="NCBI Taxonomy" id="34291"/>
    <lineage>
        <taxon>Eukaryota</taxon>
        <taxon>Viridiplantae</taxon>
        <taxon>Streptophyta</taxon>
        <taxon>Embryophyta</taxon>
        <taxon>Tracheophyta</taxon>
        <taxon>Spermatophyta</taxon>
        <taxon>Magnoliopsida</taxon>
        <taxon>eudicotyledons</taxon>
        <taxon>Gunneridae</taxon>
        <taxon>Pentapetalae</taxon>
        <taxon>rosids</taxon>
        <taxon>malvids</taxon>
        <taxon>Malvales</taxon>
        <taxon>Malvaceae</taxon>
        <taxon>Malvoideae</taxon>
        <taxon>Gossypium</taxon>
    </lineage>
</organism>
<accession>A0A7J9L488</accession>
<sequence>MDIEPLWDLGGWFFIFIDCMAATPKTPSSSSSSSIVAETFAKSHSLLFLLTLFFIFLLLLNPKPTNYPMDSPNGTPSIPFKRLLLDASSNMNLHPKQTRTLGTSSSSRREFGAEAHEVPSGPNPISNRKLLSALISFHGDVSLKMKGKDKKGNEGGQLAVCRL</sequence>
<dbReference type="InterPro" id="IPR037495">
    <property type="entry name" value="CLE41/42/44"/>
</dbReference>
<comment type="caution">
    <text evidence="3">The sequence shown here is derived from an EMBL/GenBank/DDBJ whole genome shotgun (WGS) entry which is preliminary data.</text>
</comment>
<keyword evidence="2" id="KW-0472">Membrane</keyword>
<reference evidence="3 4" key="1">
    <citation type="journal article" date="2019" name="Genome Biol. Evol.">
        <title>Insights into the evolution of the New World diploid cottons (Gossypium, subgenus Houzingenia) based on genome sequencing.</title>
        <authorList>
            <person name="Grover C.E."/>
            <person name="Arick M.A. 2nd"/>
            <person name="Thrash A."/>
            <person name="Conover J.L."/>
            <person name="Sanders W.S."/>
            <person name="Peterson D.G."/>
            <person name="Frelichowski J.E."/>
            <person name="Scheffler J.A."/>
            <person name="Scheffler B.E."/>
            <person name="Wendel J.F."/>
        </authorList>
    </citation>
    <scope>NUCLEOTIDE SEQUENCE [LARGE SCALE GENOMIC DNA]</scope>
    <source>
        <strain evidence="3">1</strain>
        <tissue evidence="3">Leaf</tissue>
    </source>
</reference>
<feature type="transmembrane region" description="Helical" evidence="2">
    <location>
        <begin position="40"/>
        <end position="60"/>
    </location>
</feature>
<dbReference type="OrthoDB" id="759183at2759"/>
<gene>
    <name evidence="3" type="ORF">Goshw_019752</name>
</gene>
<name>A0A7J9L488_GOSSC</name>
<protein>
    <submittedName>
        <fullName evidence="3">Uncharacterized protein</fullName>
    </submittedName>
</protein>
<dbReference type="PANTHER" id="PTHR35301:SF1">
    <property type="entry name" value="CLAVATA3_ESR (CLE)-RELATED PROTEIN 41-RELATED"/>
    <property type="match status" value="1"/>
</dbReference>
<proteinExistence type="predicted"/>
<dbReference type="GO" id="GO:0010089">
    <property type="term" value="P:xylem development"/>
    <property type="evidence" value="ECO:0007669"/>
    <property type="project" value="InterPro"/>
</dbReference>
<keyword evidence="2" id="KW-1133">Transmembrane helix</keyword>
<evidence type="ECO:0000256" key="2">
    <source>
        <dbReference type="SAM" id="Phobius"/>
    </source>
</evidence>
<feature type="region of interest" description="Disordered" evidence="1">
    <location>
        <begin position="97"/>
        <end position="122"/>
    </location>
</feature>